<dbReference type="Proteomes" id="UP000295689">
    <property type="component" value="Unassembled WGS sequence"/>
</dbReference>
<name>A0A4R2AWL2_9BACI</name>
<dbReference type="EMBL" id="SLVV01000025">
    <property type="protein sequence ID" value="TCN17554.1"/>
    <property type="molecule type" value="Genomic_DNA"/>
</dbReference>
<dbReference type="InterPro" id="IPR025889">
    <property type="entry name" value="GSP17M-like_dom"/>
</dbReference>
<evidence type="ECO:0000313" key="2">
    <source>
        <dbReference type="EMBL" id="TCN17554.1"/>
    </source>
</evidence>
<reference evidence="2 3" key="1">
    <citation type="journal article" date="2015" name="Stand. Genomic Sci.">
        <title>Genomic Encyclopedia of Bacterial and Archaeal Type Strains, Phase III: the genomes of soil and plant-associated and newly described type strains.</title>
        <authorList>
            <person name="Whitman W.B."/>
            <person name="Woyke T."/>
            <person name="Klenk H.P."/>
            <person name="Zhou Y."/>
            <person name="Lilburn T.G."/>
            <person name="Beck B.J."/>
            <person name="De Vos P."/>
            <person name="Vandamme P."/>
            <person name="Eisen J.A."/>
            <person name="Garrity G."/>
            <person name="Hugenholtz P."/>
            <person name="Kyrpides N.C."/>
        </authorList>
    </citation>
    <scope>NUCLEOTIDE SEQUENCE [LARGE SCALE GENOMIC DNA]</scope>
    <source>
        <strain evidence="2 3">CV53</strain>
    </source>
</reference>
<keyword evidence="3" id="KW-1185">Reference proteome</keyword>
<dbReference type="RefSeq" id="WP_132011555.1">
    <property type="nucleotide sequence ID" value="NZ_JABUHM010000024.1"/>
</dbReference>
<evidence type="ECO:0000259" key="1">
    <source>
        <dbReference type="Pfam" id="PF11181"/>
    </source>
</evidence>
<comment type="caution">
    <text evidence="2">The sequence shown here is derived from an EMBL/GenBank/DDBJ whole genome shotgun (WGS) entry which is preliminary data.</text>
</comment>
<protein>
    <submittedName>
        <fullName evidence="2">Heat induced stress protein YflT</fullName>
    </submittedName>
</protein>
<feature type="domain" description="General stress protein 17M-like" evidence="1">
    <location>
        <begin position="3"/>
        <end position="98"/>
    </location>
</feature>
<accession>A0A4R2AWL2</accession>
<proteinExistence type="predicted"/>
<dbReference type="Pfam" id="PF11181">
    <property type="entry name" value="YflT"/>
    <property type="match status" value="1"/>
</dbReference>
<gene>
    <name evidence="2" type="ORF">EV146_12519</name>
</gene>
<dbReference type="AlphaFoldDB" id="A0A4R2AWL2"/>
<evidence type="ECO:0000313" key="3">
    <source>
        <dbReference type="Proteomes" id="UP000295689"/>
    </source>
</evidence>
<organism evidence="2 3">
    <name type="scientific">Mesobacillus foraminis</name>
    <dbReference type="NCBI Taxonomy" id="279826"/>
    <lineage>
        <taxon>Bacteria</taxon>
        <taxon>Bacillati</taxon>
        <taxon>Bacillota</taxon>
        <taxon>Bacilli</taxon>
        <taxon>Bacillales</taxon>
        <taxon>Bacillaceae</taxon>
        <taxon>Mesobacillus</taxon>
    </lineage>
</organism>
<sequence>MTLVRQFNTIGEAVKAANNLQNDGIANDEFFVLAHNDRVMDEVASRSEAEKMRMDDTGFGAALKNMFQSQGDELRSKMEELGLSSYEAESYEKQLDEGKVLLVFKDDLQDSYFQLHPD</sequence>